<reference evidence="2 3" key="1">
    <citation type="submission" date="2018-10" db="EMBL/GenBank/DDBJ databases">
        <title>Lactobacillus sp. R7 and Lactobacillus sp. R19 isolated from fermented mustard green product of Taiwan.</title>
        <authorList>
            <person name="Lin S.-T."/>
        </authorList>
    </citation>
    <scope>NUCLEOTIDE SEQUENCE [LARGE SCALE GENOMIC DNA]</scope>
    <source>
        <strain evidence="2 3">BCRC 81129</strain>
    </source>
</reference>
<keyword evidence="3" id="KW-1185">Reference proteome</keyword>
<evidence type="ECO:0000313" key="2">
    <source>
        <dbReference type="EMBL" id="TGD18883.1"/>
    </source>
</evidence>
<dbReference type="GO" id="GO:0004497">
    <property type="term" value="F:monooxygenase activity"/>
    <property type="evidence" value="ECO:0007669"/>
    <property type="project" value="UniProtKB-KW"/>
</dbReference>
<dbReference type="InterPro" id="IPR011008">
    <property type="entry name" value="Dimeric_a/b-barrel"/>
</dbReference>
<proteinExistence type="predicted"/>
<name>A0A4Z0J9Z8_9LACO</name>
<feature type="domain" description="ABM" evidence="1">
    <location>
        <begin position="77"/>
        <end position="140"/>
    </location>
</feature>
<dbReference type="RefSeq" id="WP_135368018.1">
    <property type="nucleotide sequence ID" value="NZ_RKLX01000009.1"/>
</dbReference>
<dbReference type="SUPFAM" id="SSF54909">
    <property type="entry name" value="Dimeric alpha+beta barrel"/>
    <property type="match status" value="1"/>
</dbReference>
<organism evidence="2 3">
    <name type="scientific">Levilactobacillus suantsaiihabitans</name>
    <dbReference type="NCBI Taxonomy" id="2487722"/>
    <lineage>
        <taxon>Bacteria</taxon>
        <taxon>Bacillati</taxon>
        <taxon>Bacillota</taxon>
        <taxon>Bacilli</taxon>
        <taxon>Lactobacillales</taxon>
        <taxon>Lactobacillaceae</taxon>
        <taxon>Levilactobacillus</taxon>
    </lineage>
</organism>
<keyword evidence="2" id="KW-0503">Monooxygenase</keyword>
<dbReference type="Pfam" id="PF03992">
    <property type="entry name" value="ABM"/>
    <property type="match status" value="1"/>
</dbReference>
<comment type="caution">
    <text evidence="2">The sequence shown here is derived from an EMBL/GenBank/DDBJ whole genome shotgun (WGS) entry which is preliminary data.</text>
</comment>
<evidence type="ECO:0000313" key="3">
    <source>
        <dbReference type="Proteomes" id="UP000297348"/>
    </source>
</evidence>
<dbReference type="Proteomes" id="UP000297348">
    <property type="component" value="Unassembled WGS sequence"/>
</dbReference>
<accession>A0A4Z0J9Z8</accession>
<dbReference type="OrthoDB" id="2157140at2"/>
<keyword evidence="2" id="KW-0560">Oxidoreductase</keyword>
<dbReference type="InterPro" id="IPR007138">
    <property type="entry name" value="ABM_dom"/>
</dbReference>
<sequence>MLHELATTFGSKDLLDKIMADNPDRKMVLLAGSDADEGLQLVDASGKPSVFNGGLNYRVQLHQGSSEWQGFFSFKYFTFDQDTAKVFDAKANRLASNGLPSGMTAMYVLTKEKNANEYVLLTIWADSDAYALWRHSPAFAPFDPYAVSANHFHSASYHQVTADEK</sequence>
<dbReference type="AlphaFoldDB" id="A0A4Z0J9Z8"/>
<dbReference type="EMBL" id="RKLX01000009">
    <property type="protein sequence ID" value="TGD18883.1"/>
    <property type="molecule type" value="Genomic_DNA"/>
</dbReference>
<dbReference type="Gene3D" id="3.30.70.100">
    <property type="match status" value="1"/>
</dbReference>
<protein>
    <submittedName>
        <fullName evidence="2">Monooxygenase</fullName>
    </submittedName>
</protein>
<gene>
    <name evidence="2" type="ORF">EGT51_07000</name>
</gene>
<evidence type="ECO:0000259" key="1">
    <source>
        <dbReference type="Pfam" id="PF03992"/>
    </source>
</evidence>